<evidence type="ECO:0000256" key="1">
    <source>
        <dbReference type="SAM" id="MobiDB-lite"/>
    </source>
</evidence>
<gene>
    <name evidence="2" type="ORF">RB2654_02704</name>
</gene>
<protein>
    <submittedName>
        <fullName evidence="2">Uncharacterized protein</fullName>
    </submittedName>
</protein>
<accession>A3VDJ9</accession>
<proteinExistence type="predicted"/>
<evidence type="ECO:0000313" key="3">
    <source>
        <dbReference type="Proteomes" id="UP000002931"/>
    </source>
</evidence>
<dbReference type="AlphaFoldDB" id="A3VDJ9"/>
<evidence type="ECO:0000313" key="2">
    <source>
        <dbReference type="EMBL" id="EAQ13588.1"/>
    </source>
</evidence>
<dbReference type="EMBL" id="AAMT01000004">
    <property type="protein sequence ID" value="EAQ13588.1"/>
    <property type="molecule type" value="Genomic_DNA"/>
</dbReference>
<comment type="caution">
    <text evidence="2">The sequence shown here is derived from an EMBL/GenBank/DDBJ whole genome shotgun (WGS) entry which is preliminary data.</text>
</comment>
<sequence>MKDFNVSHFEERGRSPIAPTTDVPGGWIATLLRAITTTSADDVNGVRHAGVPSHFVEERWGKHLSLHTIERLEKSDVVACGAFDDTERSHIADIGAYGRTFRTFDTQRDVAAYLNRSFASRQLVIFQVRDLMGAIDRLEEFRCRFPQAAVVLICPELARNDFTGERRTICDASLRRADGRACIAMAVTVALQNHSEYLARGIY</sequence>
<organism evidence="2 3">
    <name type="scientific">Maritimibacter alkaliphilus HTCC2654</name>
    <dbReference type="NCBI Taxonomy" id="314271"/>
    <lineage>
        <taxon>Bacteria</taxon>
        <taxon>Pseudomonadati</taxon>
        <taxon>Pseudomonadota</taxon>
        <taxon>Alphaproteobacteria</taxon>
        <taxon>Rhodobacterales</taxon>
        <taxon>Roseobacteraceae</taxon>
        <taxon>Maritimibacter</taxon>
    </lineage>
</organism>
<dbReference type="HOGENOM" id="CLU_1347569_0_0_5"/>
<name>A3VDJ9_9RHOB</name>
<dbReference type="Proteomes" id="UP000002931">
    <property type="component" value="Unassembled WGS sequence"/>
</dbReference>
<feature type="region of interest" description="Disordered" evidence="1">
    <location>
        <begin position="1"/>
        <end position="20"/>
    </location>
</feature>
<keyword evidence="3" id="KW-1185">Reference proteome</keyword>
<feature type="compositionally biased region" description="Basic and acidic residues" evidence="1">
    <location>
        <begin position="1"/>
        <end position="14"/>
    </location>
</feature>
<reference evidence="2 3" key="1">
    <citation type="journal article" date="2010" name="J. Bacteriol.">
        <title>Genome sequences of Pelagibaca bermudensis HTCC2601T and Maritimibacter alkaliphilus HTCC2654T, the type strains of two marine Roseobacter genera.</title>
        <authorList>
            <person name="Thrash J.C."/>
            <person name="Cho J.C."/>
            <person name="Ferriera S."/>
            <person name="Johnson J."/>
            <person name="Vergin K.L."/>
            <person name="Giovannoni S.J."/>
        </authorList>
    </citation>
    <scope>NUCLEOTIDE SEQUENCE [LARGE SCALE GENOMIC DNA]</scope>
    <source>
        <strain evidence="2 3">HTCC2654</strain>
    </source>
</reference>